<evidence type="ECO:0000313" key="1">
    <source>
        <dbReference type="EMBL" id="JAD75890.1"/>
    </source>
</evidence>
<dbReference type="EMBL" id="GBRH01222005">
    <property type="protein sequence ID" value="JAD75890.1"/>
    <property type="molecule type" value="Transcribed_RNA"/>
</dbReference>
<organism evidence="1">
    <name type="scientific">Arundo donax</name>
    <name type="common">Giant reed</name>
    <name type="synonym">Donax arundinaceus</name>
    <dbReference type="NCBI Taxonomy" id="35708"/>
    <lineage>
        <taxon>Eukaryota</taxon>
        <taxon>Viridiplantae</taxon>
        <taxon>Streptophyta</taxon>
        <taxon>Embryophyta</taxon>
        <taxon>Tracheophyta</taxon>
        <taxon>Spermatophyta</taxon>
        <taxon>Magnoliopsida</taxon>
        <taxon>Liliopsida</taxon>
        <taxon>Poales</taxon>
        <taxon>Poaceae</taxon>
        <taxon>PACMAD clade</taxon>
        <taxon>Arundinoideae</taxon>
        <taxon>Arundineae</taxon>
        <taxon>Arundo</taxon>
    </lineage>
</organism>
<proteinExistence type="predicted"/>
<dbReference type="AlphaFoldDB" id="A0A0A9CR67"/>
<reference evidence="1" key="2">
    <citation type="journal article" date="2015" name="Data Brief">
        <title>Shoot transcriptome of the giant reed, Arundo donax.</title>
        <authorList>
            <person name="Barrero R.A."/>
            <person name="Guerrero F.D."/>
            <person name="Moolhuijzen P."/>
            <person name="Goolsby J.A."/>
            <person name="Tidwell J."/>
            <person name="Bellgard S.E."/>
            <person name="Bellgard M.I."/>
        </authorList>
    </citation>
    <scope>NUCLEOTIDE SEQUENCE</scope>
    <source>
        <tissue evidence="1">Shoot tissue taken approximately 20 cm above the soil surface</tissue>
    </source>
</reference>
<accession>A0A0A9CR67</accession>
<protein>
    <submittedName>
        <fullName evidence="1">Uncharacterized protein</fullName>
    </submittedName>
</protein>
<reference evidence="1" key="1">
    <citation type="submission" date="2014-09" db="EMBL/GenBank/DDBJ databases">
        <authorList>
            <person name="Magalhaes I.L.F."/>
            <person name="Oliveira U."/>
            <person name="Santos F.R."/>
            <person name="Vidigal T.H.D.A."/>
            <person name="Brescovit A.D."/>
            <person name="Santos A.J."/>
        </authorList>
    </citation>
    <scope>NUCLEOTIDE SEQUENCE</scope>
    <source>
        <tissue evidence="1">Shoot tissue taken approximately 20 cm above the soil surface</tissue>
    </source>
</reference>
<name>A0A0A9CR67_ARUDO</name>
<sequence length="64" mass="7395">MTELSGTSAAIQSYSSSIWKVMRSIFQVIYLLVNPWASWLPQLSRTLHTRLCWIRLRATMLHGS</sequence>